<dbReference type="EMBL" id="JAHYIQ010000020">
    <property type="protein sequence ID" value="KAK1123527.1"/>
    <property type="molecule type" value="Genomic_DNA"/>
</dbReference>
<dbReference type="Proteomes" id="UP001177670">
    <property type="component" value="Unassembled WGS sequence"/>
</dbReference>
<name>A0AA40FQK7_9HYME</name>
<protein>
    <submittedName>
        <fullName evidence="1">Uncharacterized protein</fullName>
    </submittedName>
</protein>
<evidence type="ECO:0000313" key="1">
    <source>
        <dbReference type="EMBL" id="KAK1123527.1"/>
    </source>
</evidence>
<dbReference type="AlphaFoldDB" id="A0AA40FQK7"/>
<accession>A0AA40FQK7</accession>
<sequence length="62" mass="6774">MEDKEIQDLSMDVQIGASTEGYSQIALRCGAEKMIVDLQTSENFSGVIYIEGSFYSGLFLGS</sequence>
<keyword evidence="2" id="KW-1185">Reference proteome</keyword>
<organism evidence="1 2">
    <name type="scientific">Melipona bicolor</name>
    <dbReference type="NCBI Taxonomy" id="60889"/>
    <lineage>
        <taxon>Eukaryota</taxon>
        <taxon>Metazoa</taxon>
        <taxon>Ecdysozoa</taxon>
        <taxon>Arthropoda</taxon>
        <taxon>Hexapoda</taxon>
        <taxon>Insecta</taxon>
        <taxon>Pterygota</taxon>
        <taxon>Neoptera</taxon>
        <taxon>Endopterygota</taxon>
        <taxon>Hymenoptera</taxon>
        <taxon>Apocrita</taxon>
        <taxon>Aculeata</taxon>
        <taxon>Apoidea</taxon>
        <taxon>Anthophila</taxon>
        <taxon>Apidae</taxon>
        <taxon>Melipona</taxon>
    </lineage>
</organism>
<evidence type="ECO:0000313" key="2">
    <source>
        <dbReference type="Proteomes" id="UP001177670"/>
    </source>
</evidence>
<proteinExistence type="predicted"/>
<gene>
    <name evidence="1" type="ORF">K0M31_008232</name>
</gene>
<reference evidence="1" key="1">
    <citation type="submission" date="2021-10" db="EMBL/GenBank/DDBJ databases">
        <title>Melipona bicolor Genome sequencing and assembly.</title>
        <authorList>
            <person name="Araujo N.S."/>
            <person name="Arias M.C."/>
        </authorList>
    </citation>
    <scope>NUCLEOTIDE SEQUENCE</scope>
    <source>
        <strain evidence="1">USP_2M_L1-L4_2017</strain>
        <tissue evidence="1">Whole body</tissue>
    </source>
</reference>
<comment type="caution">
    <text evidence="1">The sequence shown here is derived from an EMBL/GenBank/DDBJ whole genome shotgun (WGS) entry which is preliminary data.</text>
</comment>